<dbReference type="EMBL" id="BMIA01000001">
    <property type="protein sequence ID" value="GGH20315.1"/>
    <property type="molecule type" value="Genomic_DNA"/>
</dbReference>
<evidence type="ECO:0000313" key="3">
    <source>
        <dbReference type="Proteomes" id="UP000600214"/>
    </source>
</evidence>
<evidence type="ECO:0000256" key="1">
    <source>
        <dbReference type="SAM" id="SignalP"/>
    </source>
</evidence>
<feature type="signal peptide" evidence="1">
    <location>
        <begin position="1"/>
        <end position="19"/>
    </location>
</feature>
<protein>
    <recommendedName>
        <fullName evidence="4">TerB family tellurite resistance protein</fullName>
    </recommendedName>
</protein>
<comment type="caution">
    <text evidence="2">The sequence shown here is derived from an EMBL/GenBank/DDBJ whole genome shotgun (WGS) entry which is preliminary data.</text>
</comment>
<proteinExistence type="predicted"/>
<keyword evidence="3" id="KW-1185">Reference proteome</keyword>
<evidence type="ECO:0008006" key="4">
    <source>
        <dbReference type="Google" id="ProtNLM"/>
    </source>
</evidence>
<feature type="chain" id="PRO_5047362656" description="TerB family tellurite resistance protein" evidence="1">
    <location>
        <begin position="20"/>
        <end position="213"/>
    </location>
</feature>
<organism evidence="2 3">
    <name type="scientific">Dyadobacter endophyticus</name>
    <dbReference type="NCBI Taxonomy" id="1749036"/>
    <lineage>
        <taxon>Bacteria</taxon>
        <taxon>Pseudomonadati</taxon>
        <taxon>Bacteroidota</taxon>
        <taxon>Cytophagia</taxon>
        <taxon>Cytophagales</taxon>
        <taxon>Spirosomataceae</taxon>
        <taxon>Dyadobacter</taxon>
    </lineage>
</organism>
<keyword evidence="1" id="KW-0732">Signal</keyword>
<dbReference type="Proteomes" id="UP000600214">
    <property type="component" value="Unassembled WGS sequence"/>
</dbReference>
<name>A0ABQ1YDB5_9BACT</name>
<dbReference type="RefSeq" id="WP_188927554.1">
    <property type="nucleotide sequence ID" value="NZ_BMIA01000001.1"/>
</dbReference>
<evidence type="ECO:0000313" key="2">
    <source>
        <dbReference type="EMBL" id="GGH20315.1"/>
    </source>
</evidence>
<accession>A0ABQ1YDB5</accession>
<reference evidence="3" key="1">
    <citation type="journal article" date="2019" name="Int. J. Syst. Evol. Microbiol.">
        <title>The Global Catalogue of Microorganisms (GCM) 10K type strain sequencing project: providing services to taxonomists for standard genome sequencing and annotation.</title>
        <authorList>
            <consortium name="The Broad Institute Genomics Platform"/>
            <consortium name="The Broad Institute Genome Sequencing Center for Infectious Disease"/>
            <person name="Wu L."/>
            <person name="Ma J."/>
        </authorList>
    </citation>
    <scope>NUCLEOTIDE SEQUENCE [LARGE SCALE GENOMIC DNA]</scope>
    <source>
        <strain evidence="3">CGMCC 1.15288</strain>
    </source>
</reference>
<gene>
    <name evidence="2" type="ORF">GCM10007423_00660</name>
</gene>
<sequence>MRTLLIALWLALLATGAHAQLFKEWFRQNKTQREYLKEQIVQLKLYLELTKQGYKIAKEGLNTIHQIKNGEFKLHKNRFDSLRIVKSGITSLSRLQHITDLHGSINEVCEKLPAEIAGCQLLDPAQKKRMITALKILYDDSQVLIGGFFMVIRDEQVSMTDNERIQRIEGICKEFEGNYLLAQNLRRDLGLVCKSVSAELEDIDNRRQLNGIK</sequence>